<sequence length="230" mass="25328">PGVNSFLKSWRDRESQLNIQMEQSQVSPVDMPPSNKNMLFSEQSIRSRFVTKVFILVTVMFGIVSVMCAVPFIFPAFMVWTRKNIAFLFVAVGIYFVVALVLLCCNSVRRSYPLNLITLGIFTIATGYMVMAITSTYNVQSVLLALCMTACSSAAIIVFAMFVKKDLTTMIGIAYVLGTTLMFFGITAIIACFAFNVTFLHTVYAALGALLSMLYLAFDIQACLVANGSP</sequence>
<accession>A0AAN8F7I2</accession>
<evidence type="ECO:0000256" key="5">
    <source>
        <dbReference type="RuleBase" id="RU004379"/>
    </source>
</evidence>
<dbReference type="GO" id="GO:0016020">
    <property type="term" value="C:membrane"/>
    <property type="evidence" value="ECO:0007669"/>
    <property type="project" value="UniProtKB-SubCell"/>
</dbReference>
<dbReference type="Proteomes" id="UP001331761">
    <property type="component" value="Unassembled WGS sequence"/>
</dbReference>
<feature type="transmembrane region" description="Helical" evidence="5">
    <location>
        <begin position="116"/>
        <end position="137"/>
    </location>
</feature>
<dbReference type="GO" id="GO:0005794">
    <property type="term" value="C:Golgi apparatus"/>
    <property type="evidence" value="ECO:0007669"/>
    <property type="project" value="TreeGrafter"/>
</dbReference>
<dbReference type="InterPro" id="IPR006214">
    <property type="entry name" value="Bax_inhibitor_1-related"/>
</dbReference>
<comment type="subcellular location">
    <subcellularLocation>
        <location evidence="1">Membrane</location>
        <topology evidence="1">Multi-pass membrane protein</topology>
    </subcellularLocation>
</comment>
<keyword evidence="7" id="KW-1185">Reference proteome</keyword>
<comment type="caution">
    <text evidence="6">The sequence shown here is derived from an EMBL/GenBank/DDBJ whole genome shotgun (WGS) entry which is preliminary data.</text>
</comment>
<evidence type="ECO:0000256" key="4">
    <source>
        <dbReference type="ARBA" id="ARBA00023136"/>
    </source>
</evidence>
<dbReference type="AlphaFoldDB" id="A0AAN8F7I2"/>
<feature type="transmembrane region" description="Helical" evidence="5">
    <location>
        <begin position="53"/>
        <end position="79"/>
    </location>
</feature>
<feature type="transmembrane region" description="Helical" evidence="5">
    <location>
        <begin position="175"/>
        <end position="197"/>
    </location>
</feature>
<feature type="transmembrane region" description="Helical" evidence="5">
    <location>
        <begin position="203"/>
        <end position="226"/>
    </location>
</feature>
<comment type="similarity">
    <text evidence="5">Belongs to the BI1 family.</text>
</comment>
<protein>
    <submittedName>
        <fullName evidence="6">Uncharacterized protein</fullName>
    </submittedName>
</protein>
<name>A0AAN8F7I2_TRICO</name>
<keyword evidence="2 5" id="KW-0812">Transmembrane</keyword>
<feature type="transmembrane region" description="Helical" evidence="5">
    <location>
        <begin position="85"/>
        <end position="104"/>
    </location>
</feature>
<evidence type="ECO:0000313" key="6">
    <source>
        <dbReference type="EMBL" id="KAK5966463.1"/>
    </source>
</evidence>
<evidence type="ECO:0000256" key="1">
    <source>
        <dbReference type="ARBA" id="ARBA00004141"/>
    </source>
</evidence>
<reference evidence="6 7" key="1">
    <citation type="submission" date="2019-10" db="EMBL/GenBank/DDBJ databases">
        <title>Assembly and Annotation for the nematode Trichostrongylus colubriformis.</title>
        <authorList>
            <person name="Martin J."/>
        </authorList>
    </citation>
    <scope>NUCLEOTIDE SEQUENCE [LARGE SCALE GENOMIC DNA]</scope>
    <source>
        <strain evidence="6">G859</strain>
        <tissue evidence="6">Whole worm</tissue>
    </source>
</reference>
<dbReference type="PANTHER" id="PTHR23291">
    <property type="entry name" value="BAX INHIBITOR-RELATED"/>
    <property type="match status" value="1"/>
</dbReference>
<dbReference type="Pfam" id="PF01027">
    <property type="entry name" value="Bax1-I"/>
    <property type="match status" value="1"/>
</dbReference>
<evidence type="ECO:0000256" key="2">
    <source>
        <dbReference type="ARBA" id="ARBA00022692"/>
    </source>
</evidence>
<evidence type="ECO:0000256" key="3">
    <source>
        <dbReference type="ARBA" id="ARBA00022989"/>
    </source>
</evidence>
<organism evidence="6 7">
    <name type="scientific">Trichostrongylus colubriformis</name>
    <name type="common">Black scour worm</name>
    <dbReference type="NCBI Taxonomy" id="6319"/>
    <lineage>
        <taxon>Eukaryota</taxon>
        <taxon>Metazoa</taxon>
        <taxon>Ecdysozoa</taxon>
        <taxon>Nematoda</taxon>
        <taxon>Chromadorea</taxon>
        <taxon>Rhabditida</taxon>
        <taxon>Rhabditina</taxon>
        <taxon>Rhabditomorpha</taxon>
        <taxon>Strongyloidea</taxon>
        <taxon>Trichostrongylidae</taxon>
        <taxon>Trichostrongylus</taxon>
    </lineage>
</organism>
<dbReference type="GO" id="GO:0005783">
    <property type="term" value="C:endoplasmic reticulum"/>
    <property type="evidence" value="ECO:0007669"/>
    <property type="project" value="TreeGrafter"/>
</dbReference>
<proteinExistence type="inferred from homology"/>
<evidence type="ECO:0000313" key="7">
    <source>
        <dbReference type="Proteomes" id="UP001331761"/>
    </source>
</evidence>
<feature type="transmembrane region" description="Helical" evidence="5">
    <location>
        <begin position="143"/>
        <end position="163"/>
    </location>
</feature>
<keyword evidence="3 5" id="KW-1133">Transmembrane helix</keyword>
<gene>
    <name evidence="6" type="ORF">GCK32_010208</name>
</gene>
<feature type="non-terminal residue" evidence="6">
    <location>
        <position position="1"/>
    </location>
</feature>
<dbReference type="PANTHER" id="PTHR23291:SF127">
    <property type="entry name" value="PROTEIN LIFEGUARD 1-LIKE"/>
    <property type="match status" value="1"/>
</dbReference>
<dbReference type="EMBL" id="WIXE01023460">
    <property type="protein sequence ID" value="KAK5966463.1"/>
    <property type="molecule type" value="Genomic_DNA"/>
</dbReference>
<keyword evidence="4 5" id="KW-0472">Membrane</keyword>
<dbReference type="GO" id="GO:2001234">
    <property type="term" value="P:negative regulation of apoptotic signaling pathway"/>
    <property type="evidence" value="ECO:0007669"/>
    <property type="project" value="TreeGrafter"/>
</dbReference>